<dbReference type="PANTHER" id="PTHR11880:SF2">
    <property type="entry name" value="SMALL RIBOSOMAL SUBUNIT PROTEIN US19"/>
    <property type="match status" value="1"/>
</dbReference>
<dbReference type="PIRSF" id="PIRSF002144">
    <property type="entry name" value="Ribosomal_S19"/>
    <property type="match status" value="1"/>
</dbReference>
<gene>
    <name evidence="6" type="primary">rps19p</name>
    <name evidence="8" type="ORF">EF807_01500</name>
</gene>
<dbReference type="EMBL" id="RXIL01000028">
    <property type="protein sequence ID" value="RZN72593.1"/>
    <property type="molecule type" value="Genomic_DNA"/>
</dbReference>
<evidence type="ECO:0000313" key="9">
    <source>
        <dbReference type="Proteomes" id="UP000320766"/>
    </source>
</evidence>
<evidence type="ECO:0000256" key="1">
    <source>
        <dbReference type="ARBA" id="ARBA00003239"/>
    </source>
</evidence>
<dbReference type="FunFam" id="3.30.860.10:FF:000002">
    <property type="entry name" value="40S ribosomal protein S15"/>
    <property type="match status" value="1"/>
</dbReference>
<protein>
    <recommendedName>
        <fullName evidence="5 6">Small ribosomal subunit protein uS19</fullName>
    </recommendedName>
</protein>
<dbReference type="InterPro" id="IPR002222">
    <property type="entry name" value="Ribosomal_uS19"/>
</dbReference>
<dbReference type="AlphaFoldDB" id="A0A520KYD7"/>
<keyword evidence="6" id="KW-0699">rRNA-binding</keyword>
<organism evidence="8 9">
    <name type="scientific">Candidatus Methanolliviera hydrocarbonicum</name>
    <dbReference type="NCBI Taxonomy" id="2491085"/>
    <lineage>
        <taxon>Archaea</taxon>
        <taxon>Methanobacteriati</taxon>
        <taxon>Methanobacteriota</taxon>
        <taxon>Candidatus Methanoliparia</taxon>
        <taxon>Candidatus Methanoliparales</taxon>
        <taxon>Candidatus Methanollivieraceae</taxon>
        <taxon>Candidatus Methanolliviera</taxon>
    </lineage>
</organism>
<dbReference type="NCBIfam" id="NF003121">
    <property type="entry name" value="PRK04038.1"/>
    <property type="match status" value="1"/>
</dbReference>
<dbReference type="GO" id="GO:0006412">
    <property type="term" value="P:translation"/>
    <property type="evidence" value="ECO:0007669"/>
    <property type="project" value="UniProtKB-UniRule"/>
</dbReference>
<dbReference type="Pfam" id="PF00203">
    <property type="entry name" value="Ribosomal_S19"/>
    <property type="match status" value="1"/>
</dbReference>
<dbReference type="InterPro" id="IPR020934">
    <property type="entry name" value="Ribosomal_uS19_CS"/>
</dbReference>
<keyword evidence="3 6" id="KW-0689">Ribosomal protein</keyword>
<dbReference type="HAMAP" id="MF_00531">
    <property type="entry name" value="Ribosomal_uS19"/>
    <property type="match status" value="1"/>
</dbReference>
<evidence type="ECO:0000256" key="3">
    <source>
        <dbReference type="ARBA" id="ARBA00022980"/>
    </source>
</evidence>
<comment type="function">
    <text evidence="1 6">Protein S19 forms a complex with S13 that binds strongly to the 16S ribosomal RNA.</text>
</comment>
<evidence type="ECO:0000256" key="5">
    <source>
        <dbReference type="ARBA" id="ARBA00035163"/>
    </source>
</evidence>
<sequence>MVKKDRKVPKRKEFTFRGYKQDELQKMSLETLSEILPSRQRRKIKRGFKEEEKTFLKKIKEKETTKTHLRNMIVLPLMIGKKVGIHNGKGFTFVEIQPEMVGHYLGEFALTRKEVKHGSAGLGATKSSKFIPLR</sequence>
<dbReference type="GO" id="GO:0019843">
    <property type="term" value="F:rRNA binding"/>
    <property type="evidence" value="ECO:0007669"/>
    <property type="project" value="UniProtKB-UniRule"/>
</dbReference>
<keyword evidence="6" id="KW-0694">RNA-binding</keyword>
<name>A0A520KYD7_9EURY</name>
<accession>A0A520KYD7</accession>
<dbReference type="PANTHER" id="PTHR11880">
    <property type="entry name" value="RIBOSOMAL PROTEIN S19P FAMILY MEMBER"/>
    <property type="match status" value="1"/>
</dbReference>
<proteinExistence type="inferred from homology"/>
<reference evidence="8 9" key="1">
    <citation type="journal article" date="2019" name="Nat. Microbiol.">
        <title>Wide diversity of methane and short-chain alkane metabolisms in uncultured archaea.</title>
        <authorList>
            <person name="Borrel G."/>
            <person name="Adam P.S."/>
            <person name="McKay L.J."/>
            <person name="Chen L.X."/>
            <person name="Sierra-Garcia I.N."/>
            <person name="Sieber C.M."/>
            <person name="Letourneur Q."/>
            <person name="Ghozlane A."/>
            <person name="Andersen G.L."/>
            <person name="Li W.J."/>
            <person name="Hallam S.J."/>
            <person name="Muyzer G."/>
            <person name="de Oliveira V.M."/>
            <person name="Inskeep W.P."/>
            <person name="Banfield J.F."/>
            <person name="Gribaldo S."/>
        </authorList>
    </citation>
    <scope>NUCLEOTIDE SEQUENCE [LARGE SCALE GENOMIC DNA]</scope>
    <source>
        <strain evidence="8">NM1b</strain>
    </source>
</reference>
<comment type="similarity">
    <text evidence="2 6 7">Belongs to the universal ribosomal protein uS19 family.</text>
</comment>
<evidence type="ECO:0000256" key="6">
    <source>
        <dbReference type="HAMAP-Rule" id="MF_00531"/>
    </source>
</evidence>
<dbReference type="SUPFAM" id="SSF54570">
    <property type="entry name" value="Ribosomal protein S19"/>
    <property type="match status" value="1"/>
</dbReference>
<dbReference type="PROSITE" id="PS00323">
    <property type="entry name" value="RIBOSOMAL_S19"/>
    <property type="match status" value="1"/>
</dbReference>
<evidence type="ECO:0000256" key="7">
    <source>
        <dbReference type="RuleBase" id="RU003485"/>
    </source>
</evidence>
<dbReference type="InterPro" id="IPR005713">
    <property type="entry name" value="Ribosomal_uS19_euk/arc"/>
</dbReference>
<dbReference type="GO" id="GO:0022627">
    <property type="term" value="C:cytosolic small ribosomal subunit"/>
    <property type="evidence" value="ECO:0007669"/>
    <property type="project" value="UniProtKB-UniRule"/>
</dbReference>
<keyword evidence="4 6" id="KW-0687">Ribonucleoprotein</keyword>
<dbReference type="GO" id="GO:0000028">
    <property type="term" value="P:ribosomal small subunit assembly"/>
    <property type="evidence" value="ECO:0007669"/>
    <property type="project" value="TreeGrafter"/>
</dbReference>
<evidence type="ECO:0000313" key="8">
    <source>
        <dbReference type="EMBL" id="RZN72593.1"/>
    </source>
</evidence>
<evidence type="ECO:0000256" key="2">
    <source>
        <dbReference type="ARBA" id="ARBA00007345"/>
    </source>
</evidence>
<dbReference type="GO" id="GO:0003735">
    <property type="term" value="F:structural constituent of ribosome"/>
    <property type="evidence" value="ECO:0007669"/>
    <property type="project" value="UniProtKB-UniRule"/>
</dbReference>
<evidence type="ECO:0000256" key="4">
    <source>
        <dbReference type="ARBA" id="ARBA00023274"/>
    </source>
</evidence>
<dbReference type="InterPro" id="IPR023575">
    <property type="entry name" value="Ribosomal_uS19_SF"/>
</dbReference>
<comment type="caution">
    <text evidence="8">The sequence shown here is derived from an EMBL/GenBank/DDBJ whole genome shotgun (WGS) entry which is preliminary data.</text>
</comment>
<dbReference type="PRINTS" id="PR00975">
    <property type="entry name" value="RIBOSOMALS19"/>
</dbReference>
<dbReference type="NCBIfam" id="TIGR01025">
    <property type="entry name" value="uS19_arch"/>
    <property type="match status" value="1"/>
</dbReference>
<dbReference type="Proteomes" id="UP000320766">
    <property type="component" value="Unassembled WGS sequence"/>
</dbReference>
<dbReference type="Gene3D" id="3.30.860.10">
    <property type="entry name" value="30s Ribosomal Protein S19, Chain A"/>
    <property type="match status" value="1"/>
</dbReference>